<evidence type="ECO:0000256" key="1">
    <source>
        <dbReference type="SAM" id="Phobius"/>
    </source>
</evidence>
<keyword evidence="1" id="KW-0472">Membrane</keyword>
<dbReference type="InterPro" id="IPR050039">
    <property type="entry name" value="MAB_1171c-like"/>
</dbReference>
<dbReference type="RefSeq" id="WP_369277383.1">
    <property type="nucleotide sequence ID" value="NZ_JBJVMW010000011.1"/>
</dbReference>
<evidence type="ECO:0000259" key="2">
    <source>
        <dbReference type="Pfam" id="PF20182"/>
    </source>
</evidence>
<name>A0ABW9IPK2_STRGJ</name>
<feature type="transmembrane region" description="Helical" evidence="1">
    <location>
        <begin position="29"/>
        <end position="51"/>
    </location>
</feature>
<feature type="transmembrane region" description="Helical" evidence="1">
    <location>
        <begin position="140"/>
        <end position="158"/>
    </location>
</feature>
<gene>
    <name evidence="3" type="ORF">ACKI1S_23325</name>
</gene>
<feature type="domain" description="DUF6545" evidence="2">
    <location>
        <begin position="242"/>
        <end position="365"/>
    </location>
</feature>
<sequence>MIAVVLGIGLCYKIPAFVGGGSNPLARQVAGLLLAACCVFFFAAPSTIAVVNDLTGITNFSAPWVYSILTGFCASCLLLIVKWRGGTPESIRQATWWVYGSYGTIIEALWVCFALGDHSVERLRDFDTYYATTPWMREMILLYLLGHAVAVLITSALLWNWEKRVRGTGWLRAGVVILGIGYALNLLYDAAKLTPVIARWNGRSDLDWLSTNVAPLIAGVVGLLIAVGFIVPHAGERMSQRLTARREYRVLGPLARALAEVPAGSAPVALGPFAPLELRLTRRKTFIRDALRQLQPYVNPAERDHVEQSCISQGKEPAAAKALAAAAAITAAVKRSQAPGTQAPAQTPGPIADTISDLVSLSRAVRKLPGAPAVRRTNTQESVTS</sequence>
<comment type="caution">
    <text evidence="3">The sequence shown here is derived from an EMBL/GenBank/DDBJ whole genome shotgun (WGS) entry which is preliminary data.</text>
</comment>
<evidence type="ECO:0000313" key="4">
    <source>
        <dbReference type="Proteomes" id="UP001631993"/>
    </source>
</evidence>
<protein>
    <submittedName>
        <fullName evidence="3">MAB_1171c family putative transporter</fullName>
    </submittedName>
</protein>
<reference evidence="3 4" key="1">
    <citation type="submission" date="2024-12" db="EMBL/GenBank/DDBJ databases">
        <title>Forecasting of Potato common scab and diversities of Pathogenic streptomyces spp. in china.</title>
        <authorList>
            <person name="Handique U."/>
            <person name="Wu J."/>
        </authorList>
    </citation>
    <scope>NUCLEOTIDE SEQUENCE [LARGE SCALE GENOMIC DNA]</scope>
    <source>
        <strain evidence="3 4">ZRIMU1585</strain>
    </source>
</reference>
<feature type="transmembrane region" description="Helical" evidence="1">
    <location>
        <begin position="170"/>
        <end position="188"/>
    </location>
</feature>
<dbReference type="InterPro" id="IPR046675">
    <property type="entry name" value="DUF6545"/>
</dbReference>
<feature type="transmembrane region" description="Helical" evidence="1">
    <location>
        <begin position="208"/>
        <end position="231"/>
    </location>
</feature>
<proteinExistence type="predicted"/>
<feature type="transmembrane region" description="Helical" evidence="1">
    <location>
        <begin position="96"/>
        <end position="116"/>
    </location>
</feature>
<evidence type="ECO:0000313" key="3">
    <source>
        <dbReference type="EMBL" id="MFM9649063.1"/>
    </source>
</evidence>
<keyword evidence="4" id="KW-1185">Reference proteome</keyword>
<dbReference type="EMBL" id="JBJVNE010000011">
    <property type="protein sequence ID" value="MFM9649063.1"/>
    <property type="molecule type" value="Genomic_DNA"/>
</dbReference>
<keyword evidence="1" id="KW-1133">Transmembrane helix</keyword>
<feature type="transmembrane region" description="Helical" evidence="1">
    <location>
        <begin position="63"/>
        <end position="84"/>
    </location>
</feature>
<dbReference type="Pfam" id="PF20182">
    <property type="entry name" value="DUF6545"/>
    <property type="match status" value="1"/>
</dbReference>
<keyword evidence="1" id="KW-0812">Transmembrane</keyword>
<accession>A0ABW9IPK2</accession>
<organism evidence="3 4">
    <name type="scientific">Streptomyces galilaeus</name>
    <dbReference type="NCBI Taxonomy" id="33899"/>
    <lineage>
        <taxon>Bacteria</taxon>
        <taxon>Bacillati</taxon>
        <taxon>Actinomycetota</taxon>
        <taxon>Actinomycetes</taxon>
        <taxon>Kitasatosporales</taxon>
        <taxon>Streptomycetaceae</taxon>
        <taxon>Streptomyces</taxon>
    </lineage>
</organism>
<dbReference type="Proteomes" id="UP001631993">
    <property type="component" value="Unassembled WGS sequence"/>
</dbReference>
<dbReference type="NCBIfam" id="NF042915">
    <property type="entry name" value="MAB_1171c_fam"/>
    <property type="match status" value="1"/>
</dbReference>